<gene>
    <name evidence="1" type="ORF">Pflav_046980</name>
</gene>
<sequence>MAWAVLGTVPCRLVNACLRRFVELIEVDLAAAGFIRRGPVFRLFDPEGNGIALDIQRTTALRGEVEFFVNVGVLLASHLRYYFGEKDPHRDAMPHHSVWRHRLVATDDTVELSDHRFSLSAEADAERAATIVRTWLAKNLPRMKSWLGDFDAMFAAIEEDRERSSRARAEQLASGQWKAGRWPDGHWSAGVIRAYAHAERGDVDAVTAETAGWHDSGPDSLAADALAVANQRLTERQG</sequence>
<reference evidence="1 2" key="1">
    <citation type="submission" date="2020-03" db="EMBL/GenBank/DDBJ databases">
        <title>Whole genome shotgun sequence of Phytohabitans flavus NBRC 107702.</title>
        <authorList>
            <person name="Komaki H."/>
            <person name="Tamura T."/>
        </authorList>
    </citation>
    <scope>NUCLEOTIDE SEQUENCE [LARGE SCALE GENOMIC DNA]</scope>
    <source>
        <strain evidence="1 2">NBRC 107702</strain>
    </source>
</reference>
<evidence type="ECO:0000313" key="1">
    <source>
        <dbReference type="EMBL" id="BCB78288.1"/>
    </source>
</evidence>
<dbReference type="EMBL" id="AP022870">
    <property type="protein sequence ID" value="BCB78288.1"/>
    <property type="molecule type" value="Genomic_DNA"/>
</dbReference>
<keyword evidence="2" id="KW-1185">Reference proteome</keyword>
<proteinExistence type="predicted"/>
<evidence type="ECO:0000313" key="2">
    <source>
        <dbReference type="Proteomes" id="UP000502508"/>
    </source>
</evidence>
<protein>
    <recommendedName>
        <fullName evidence="3">DUF4304 domain-containing protein</fullName>
    </recommendedName>
</protein>
<accession>A0A6F8XX26</accession>
<dbReference type="AlphaFoldDB" id="A0A6F8XX26"/>
<organism evidence="1 2">
    <name type="scientific">Phytohabitans flavus</name>
    <dbReference type="NCBI Taxonomy" id="1076124"/>
    <lineage>
        <taxon>Bacteria</taxon>
        <taxon>Bacillati</taxon>
        <taxon>Actinomycetota</taxon>
        <taxon>Actinomycetes</taxon>
        <taxon>Micromonosporales</taxon>
        <taxon>Micromonosporaceae</taxon>
    </lineage>
</organism>
<reference evidence="1 2" key="2">
    <citation type="submission" date="2020-03" db="EMBL/GenBank/DDBJ databases">
        <authorList>
            <person name="Ichikawa N."/>
            <person name="Kimura A."/>
            <person name="Kitahashi Y."/>
            <person name="Uohara A."/>
        </authorList>
    </citation>
    <scope>NUCLEOTIDE SEQUENCE [LARGE SCALE GENOMIC DNA]</scope>
    <source>
        <strain evidence="1 2">NBRC 107702</strain>
    </source>
</reference>
<evidence type="ECO:0008006" key="3">
    <source>
        <dbReference type="Google" id="ProtNLM"/>
    </source>
</evidence>
<dbReference type="Proteomes" id="UP000502508">
    <property type="component" value="Chromosome"/>
</dbReference>
<dbReference type="KEGG" id="pfla:Pflav_046980"/>
<name>A0A6F8XX26_9ACTN</name>